<gene>
    <name evidence="1" type="ORF">MNBD_GAMMA24-2146</name>
</gene>
<organism evidence="1">
    <name type="scientific">hydrothermal vent metagenome</name>
    <dbReference type="NCBI Taxonomy" id="652676"/>
    <lineage>
        <taxon>unclassified sequences</taxon>
        <taxon>metagenomes</taxon>
        <taxon>ecological metagenomes</taxon>
    </lineage>
</organism>
<sequence>MNKIRTILSVAIATAVIATAHADGDLKPFILGNSEGSDMASAVSAVKEKLQAAGFEIAGEYSPYDTATIIAITNDELKSAAAKTDFGAFGASARVTITKGKDGSIQVAYTNPEYYGAAYRMDSNLSDVNAKLASALGNKGEYGPATGLSTKDLEDYQYKWLMPYFTDRLELADYDSQAKAVQAVEANLKAGKGGTAEVYRIDLPGNKATVFGVAMKGTKEECAGDKYIMDSIDFKKIRSTGHLPYEIVVKDGVAYALPAEFRIAISFPDLSMVGSNSFASIMCAPGAIQATLEAAAGGSGS</sequence>
<dbReference type="EMBL" id="UOFZ01000113">
    <property type="protein sequence ID" value="VAX13409.1"/>
    <property type="molecule type" value="Genomic_DNA"/>
</dbReference>
<accession>A0A3B1B542</accession>
<name>A0A3B1B542_9ZZZZ</name>
<dbReference type="AlphaFoldDB" id="A0A3B1B542"/>
<proteinExistence type="predicted"/>
<evidence type="ECO:0000313" key="1">
    <source>
        <dbReference type="EMBL" id="VAX13409.1"/>
    </source>
</evidence>
<reference evidence="1" key="1">
    <citation type="submission" date="2018-06" db="EMBL/GenBank/DDBJ databases">
        <authorList>
            <person name="Zhirakovskaya E."/>
        </authorList>
    </citation>
    <scope>NUCLEOTIDE SEQUENCE</scope>
</reference>
<protein>
    <submittedName>
        <fullName evidence="1">Uncharacterized protein</fullName>
    </submittedName>
</protein>